<organism evidence="1 2">
    <name type="scientific">Periplaneta americana</name>
    <name type="common">American cockroach</name>
    <name type="synonym">Blatta americana</name>
    <dbReference type="NCBI Taxonomy" id="6978"/>
    <lineage>
        <taxon>Eukaryota</taxon>
        <taxon>Metazoa</taxon>
        <taxon>Ecdysozoa</taxon>
        <taxon>Arthropoda</taxon>
        <taxon>Hexapoda</taxon>
        <taxon>Insecta</taxon>
        <taxon>Pterygota</taxon>
        <taxon>Neoptera</taxon>
        <taxon>Polyneoptera</taxon>
        <taxon>Dictyoptera</taxon>
        <taxon>Blattodea</taxon>
        <taxon>Blattoidea</taxon>
        <taxon>Blattidae</taxon>
        <taxon>Blattinae</taxon>
        <taxon>Periplaneta</taxon>
    </lineage>
</organism>
<keyword evidence="2" id="KW-1185">Reference proteome</keyword>
<proteinExistence type="predicted"/>
<evidence type="ECO:0008006" key="3">
    <source>
        <dbReference type="Google" id="ProtNLM"/>
    </source>
</evidence>
<protein>
    <recommendedName>
        <fullName evidence="3">Per a allergen</fullName>
    </recommendedName>
</protein>
<accession>A0ABQ8TQX3</accession>
<comment type="caution">
    <text evidence="1">The sequence shown here is derived from an EMBL/GenBank/DDBJ whole genome shotgun (WGS) entry which is preliminary data.</text>
</comment>
<name>A0ABQ8TQX3_PERAM</name>
<sequence>MHFQYEDGNPGRVLAREFVNRLVKHTFPLSLGLPPSLPTKCAYPTEKIPINQKKLEDIAKLKNYVPGYAFYDEIFTWPSTNVD</sequence>
<gene>
    <name evidence="1" type="ORF">ANN_09788</name>
</gene>
<reference evidence="1 2" key="1">
    <citation type="journal article" date="2022" name="Allergy">
        <title>Genome assembly and annotation of Periplaneta americana reveal a comprehensive cockroach allergen profile.</title>
        <authorList>
            <person name="Wang L."/>
            <person name="Xiong Q."/>
            <person name="Saelim N."/>
            <person name="Wang L."/>
            <person name="Nong W."/>
            <person name="Wan A.T."/>
            <person name="Shi M."/>
            <person name="Liu X."/>
            <person name="Cao Q."/>
            <person name="Hui J.H.L."/>
            <person name="Sookrung N."/>
            <person name="Leung T.F."/>
            <person name="Tungtrongchitr A."/>
            <person name="Tsui S.K.W."/>
        </authorList>
    </citation>
    <scope>NUCLEOTIDE SEQUENCE [LARGE SCALE GENOMIC DNA]</scope>
    <source>
        <strain evidence="1">PWHHKU_190912</strain>
    </source>
</reference>
<dbReference type="Proteomes" id="UP001148838">
    <property type="component" value="Unassembled WGS sequence"/>
</dbReference>
<evidence type="ECO:0000313" key="1">
    <source>
        <dbReference type="EMBL" id="KAJ4447780.1"/>
    </source>
</evidence>
<dbReference type="EMBL" id="JAJSOF020000005">
    <property type="protein sequence ID" value="KAJ4447780.1"/>
    <property type="molecule type" value="Genomic_DNA"/>
</dbReference>
<evidence type="ECO:0000313" key="2">
    <source>
        <dbReference type="Proteomes" id="UP001148838"/>
    </source>
</evidence>